<organism evidence="1 2">
    <name type="scientific">Armillaria gallica</name>
    <name type="common">Bulbous honey fungus</name>
    <name type="synonym">Armillaria bulbosa</name>
    <dbReference type="NCBI Taxonomy" id="47427"/>
    <lineage>
        <taxon>Eukaryota</taxon>
        <taxon>Fungi</taxon>
        <taxon>Dikarya</taxon>
        <taxon>Basidiomycota</taxon>
        <taxon>Agaricomycotina</taxon>
        <taxon>Agaricomycetes</taxon>
        <taxon>Agaricomycetidae</taxon>
        <taxon>Agaricales</taxon>
        <taxon>Marasmiineae</taxon>
        <taxon>Physalacriaceae</taxon>
        <taxon>Armillaria</taxon>
    </lineage>
</organism>
<dbReference type="Proteomes" id="UP000217790">
    <property type="component" value="Unassembled WGS sequence"/>
</dbReference>
<dbReference type="EMBL" id="KZ293667">
    <property type="protein sequence ID" value="PBK89811.1"/>
    <property type="molecule type" value="Genomic_DNA"/>
</dbReference>
<name>A0A2H3D3F3_ARMGA</name>
<accession>A0A2H3D3F3</accession>
<proteinExistence type="predicted"/>
<evidence type="ECO:0000313" key="1">
    <source>
        <dbReference type="EMBL" id="PBK89811.1"/>
    </source>
</evidence>
<reference evidence="2" key="1">
    <citation type="journal article" date="2017" name="Nat. Ecol. Evol.">
        <title>Genome expansion and lineage-specific genetic innovations in the forest pathogenic fungi Armillaria.</title>
        <authorList>
            <person name="Sipos G."/>
            <person name="Prasanna A.N."/>
            <person name="Walter M.C."/>
            <person name="O'Connor E."/>
            <person name="Balint B."/>
            <person name="Krizsan K."/>
            <person name="Kiss B."/>
            <person name="Hess J."/>
            <person name="Varga T."/>
            <person name="Slot J."/>
            <person name="Riley R."/>
            <person name="Boka B."/>
            <person name="Rigling D."/>
            <person name="Barry K."/>
            <person name="Lee J."/>
            <person name="Mihaltcheva S."/>
            <person name="LaButti K."/>
            <person name="Lipzen A."/>
            <person name="Waldron R."/>
            <person name="Moloney N.M."/>
            <person name="Sperisen C."/>
            <person name="Kredics L."/>
            <person name="Vagvoelgyi C."/>
            <person name="Patrignani A."/>
            <person name="Fitzpatrick D."/>
            <person name="Nagy I."/>
            <person name="Doyle S."/>
            <person name="Anderson J.B."/>
            <person name="Grigoriev I.V."/>
            <person name="Gueldener U."/>
            <person name="Muensterkoetter M."/>
            <person name="Nagy L.G."/>
        </authorList>
    </citation>
    <scope>NUCLEOTIDE SEQUENCE [LARGE SCALE GENOMIC DNA]</scope>
    <source>
        <strain evidence="2">Ar21-2</strain>
    </source>
</reference>
<dbReference type="InParanoid" id="A0A2H3D3F3"/>
<evidence type="ECO:0000313" key="2">
    <source>
        <dbReference type="Proteomes" id="UP000217790"/>
    </source>
</evidence>
<protein>
    <submittedName>
        <fullName evidence="1">Uncharacterized protein</fullName>
    </submittedName>
</protein>
<gene>
    <name evidence="1" type="ORF">ARMGADRAFT_316035</name>
</gene>
<keyword evidence="2" id="KW-1185">Reference proteome</keyword>
<sequence>MWECEGCDDGALVKALQTFFTFIVIDYRRLARWRLAIIGDHAGDTFRVVNLYRNGSGLRAGSSGLHVPSLSTTCSLDVGDNWGLRRRLFRVTICIHGSGLRAGSSGASICLHPAHLPFSPLYGTYASIRNSIQTTLRLLADPKFFSFPLLFSESLYTRFYCVQLQLWYRVR</sequence>
<dbReference type="OrthoDB" id="10625745at2759"/>
<dbReference type="AlphaFoldDB" id="A0A2H3D3F3"/>